<keyword evidence="3" id="KW-1185">Reference proteome</keyword>
<name>A0A7X2ZDP7_9BACL</name>
<evidence type="ECO:0000313" key="3">
    <source>
        <dbReference type="Proteomes" id="UP000450917"/>
    </source>
</evidence>
<evidence type="ECO:0000313" key="2">
    <source>
        <dbReference type="EMBL" id="MUG72962.1"/>
    </source>
</evidence>
<dbReference type="AlphaFoldDB" id="A0A7X2ZDP7"/>
<evidence type="ECO:0000256" key="1">
    <source>
        <dbReference type="SAM" id="MobiDB-lite"/>
    </source>
</evidence>
<dbReference type="RefSeq" id="WP_054796158.1">
    <property type="nucleotide sequence ID" value="NZ_JARTHJ010000357.1"/>
</dbReference>
<dbReference type="EMBL" id="WNZX01000019">
    <property type="protein sequence ID" value="MUG72962.1"/>
    <property type="molecule type" value="Genomic_DNA"/>
</dbReference>
<sequence length="127" mass="13373">MKPIYPIGEAGCRPHYGKPVCVILKNGTEIFGTLIGVKKGELILSYDEEEAVAPASGPTRSSRRSPKKKAPASGKRAGKGTAAEHIAQASAHPFGPSPYPAYPVSVLQHGRRVVLDIGLVGLLFTLA</sequence>
<organism evidence="2 3">
    <name type="scientific">Paenibacillus validus</name>
    <dbReference type="NCBI Taxonomy" id="44253"/>
    <lineage>
        <taxon>Bacteria</taxon>
        <taxon>Bacillati</taxon>
        <taxon>Bacillota</taxon>
        <taxon>Bacilli</taxon>
        <taxon>Bacillales</taxon>
        <taxon>Paenibacillaceae</taxon>
        <taxon>Paenibacillus</taxon>
    </lineage>
</organism>
<reference evidence="2 3" key="1">
    <citation type="submission" date="2019-11" db="EMBL/GenBank/DDBJ databases">
        <title>Draft genome sequences of five Paenibacillus species of dairy origin.</title>
        <authorList>
            <person name="Olajide A.M."/>
            <person name="Chen S."/>
            <person name="Lapointe G."/>
        </authorList>
    </citation>
    <scope>NUCLEOTIDE SEQUENCE [LARGE SCALE GENOMIC DNA]</scope>
    <source>
        <strain evidence="2 3">2CS3</strain>
    </source>
</reference>
<dbReference type="Proteomes" id="UP000450917">
    <property type="component" value="Unassembled WGS sequence"/>
</dbReference>
<feature type="region of interest" description="Disordered" evidence="1">
    <location>
        <begin position="49"/>
        <end position="96"/>
    </location>
</feature>
<accession>A0A7X2ZDP7</accession>
<gene>
    <name evidence="2" type="ORF">GNP93_20090</name>
</gene>
<feature type="compositionally biased region" description="Basic residues" evidence="1">
    <location>
        <begin position="61"/>
        <end position="70"/>
    </location>
</feature>
<comment type="caution">
    <text evidence="2">The sequence shown here is derived from an EMBL/GenBank/DDBJ whole genome shotgun (WGS) entry which is preliminary data.</text>
</comment>
<protein>
    <submittedName>
        <fullName evidence="2">Uncharacterized protein</fullName>
    </submittedName>
</protein>
<proteinExistence type="predicted"/>